<keyword evidence="2" id="KW-1185">Reference proteome</keyword>
<proteinExistence type="predicted"/>
<accession>A0A4R6AK16</accession>
<evidence type="ECO:0000313" key="1">
    <source>
        <dbReference type="EMBL" id="TDL83514.1"/>
    </source>
</evidence>
<reference evidence="1 2" key="1">
    <citation type="submission" date="2019-03" db="EMBL/GenBank/DDBJ databases">
        <title>Primorskyibacter sp. SS33 isolated from sediments.</title>
        <authorList>
            <person name="Xunke S."/>
        </authorList>
    </citation>
    <scope>NUCLEOTIDE SEQUENCE [LARGE SCALE GENOMIC DNA]</scope>
    <source>
        <strain evidence="1 2">SS33</strain>
    </source>
</reference>
<dbReference type="InterPro" id="IPR027417">
    <property type="entry name" value="P-loop_NTPase"/>
</dbReference>
<dbReference type="EMBL" id="SNAA01000002">
    <property type="protein sequence ID" value="TDL83514.1"/>
    <property type="molecule type" value="Genomic_DNA"/>
</dbReference>
<dbReference type="SUPFAM" id="SSF52540">
    <property type="entry name" value="P-loop containing nucleoside triphosphate hydrolases"/>
    <property type="match status" value="1"/>
</dbReference>
<dbReference type="Proteomes" id="UP000295701">
    <property type="component" value="Unassembled WGS sequence"/>
</dbReference>
<organism evidence="1 2">
    <name type="scientific">Palleronia sediminis</name>
    <dbReference type="NCBI Taxonomy" id="2547833"/>
    <lineage>
        <taxon>Bacteria</taxon>
        <taxon>Pseudomonadati</taxon>
        <taxon>Pseudomonadota</taxon>
        <taxon>Alphaproteobacteria</taxon>
        <taxon>Rhodobacterales</taxon>
        <taxon>Roseobacteraceae</taxon>
        <taxon>Palleronia</taxon>
    </lineage>
</organism>
<sequence length="358" mass="40361">MADLAIHMGLQKTATSYVQARMAHNRAALARHGVIYPRMRGDWDHAFLLTPWRRTAFPRWLYAPHGPMGHVERVLARLRDAPGTVHLNCELFFLLARDPDALADFCRRIEGFGTLRVTLALRTQIELLQAIYLQAVRVRRAPLDPQRFLARSIERRETLERTLDFGDLHARLTDAFGAGNVTVVDYETLRTHPEGPFGWFLDRLGIGAPATDFADVPDAAANRSPDPLAGAVMRILWPRERLLADPVTLHRLTRLLRGTPPRPTTMFTRALETRAREVFDPMNRALVKAVRRTQPDFAFAIPPMHEGTLYPEDLGAEDWAAIARLAAGRRAPSAARLWLGDLQAGLPPAWRRPRPARG</sequence>
<dbReference type="Gene3D" id="3.40.50.300">
    <property type="entry name" value="P-loop containing nucleotide triphosphate hydrolases"/>
    <property type="match status" value="1"/>
</dbReference>
<name>A0A4R6AK16_9RHOB</name>
<dbReference type="OrthoDB" id="547419at2"/>
<protein>
    <submittedName>
        <fullName evidence="1">Uncharacterized protein</fullName>
    </submittedName>
</protein>
<evidence type="ECO:0000313" key="2">
    <source>
        <dbReference type="Proteomes" id="UP000295701"/>
    </source>
</evidence>
<dbReference type="AlphaFoldDB" id="A0A4R6AK16"/>
<gene>
    <name evidence="1" type="ORF">E2L08_02390</name>
</gene>
<comment type="caution">
    <text evidence="1">The sequence shown here is derived from an EMBL/GenBank/DDBJ whole genome shotgun (WGS) entry which is preliminary data.</text>
</comment>
<dbReference type="RefSeq" id="WP_133395466.1">
    <property type="nucleotide sequence ID" value="NZ_SNAA01000002.1"/>
</dbReference>